<evidence type="ECO:0000313" key="2">
    <source>
        <dbReference type="Proteomes" id="UP000028537"/>
    </source>
</evidence>
<accession>A0A084EXA1</accession>
<organism evidence="1 2">
    <name type="scientific">Ureaplasma diversum NCTC 246</name>
    <dbReference type="NCBI Taxonomy" id="1188241"/>
    <lineage>
        <taxon>Bacteria</taxon>
        <taxon>Bacillati</taxon>
        <taxon>Mycoplasmatota</taxon>
        <taxon>Mycoplasmoidales</taxon>
        <taxon>Mycoplasmoidaceae</taxon>
        <taxon>Ureaplasma</taxon>
    </lineage>
</organism>
<sequence>MAISATDNTKKAAIKQKSGDKPLYLKDKQKDIILDFAKKNKEFVSKEIETILNLKPSRVRFLLSELVEENLLAPIGANKNRKYTLNN</sequence>
<comment type="caution">
    <text evidence="1">The sequence shown here is derived from an EMBL/GenBank/DDBJ whole genome shotgun (WGS) entry which is preliminary data.</text>
</comment>
<dbReference type="AlphaFoldDB" id="A0A084EXA1"/>
<reference evidence="1 2" key="1">
    <citation type="submission" date="2014-02" db="EMBL/GenBank/DDBJ databases">
        <title>Genome sequence of Ureaplasma diversum strain 246.</title>
        <authorList>
            <person name="Sirand-Pugnet P."/>
            <person name="Breton M."/>
            <person name="Dordet-Frisoni E."/>
            <person name="Baranowski E."/>
            <person name="Barre A."/>
            <person name="Couture C."/>
            <person name="Dupuy V."/>
            <person name="Gaurivaud P."/>
            <person name="Jacob D."/>
            <person name="Lemaitre C."/>
            <person name="Manso-Silvan L."/>
            <person name="Nikolski M."/>
            <person name="Nouvel L.-X."/>
            <person name="Poumarat F."/>
            <person name="Tardy F."/>
            <person name="Thebault P."/>
            <person name="Theil S."/>
            <person name="Citti C."/>
            <person name="Thiaucourt F."/>
            <person name="Blanchard A."/>
        </authorList>
    </citation>
    <scope>NUCLEOTIDE SEQUENCE [LARGE SCALE GENOMIC DNA]</scope>
    <source>
        <strain evidence="1 2">NCTC 246</strain>
    </source>
</reference>
<proteinExistence type="predicted"/>
<name>A0A084EXA1_9BACT</name>
<protein>
    <submittedName>
        <fullName evidence="1">Uncharacterized protein</fullName>
    </submittedName>
</protein>
<dbReference type="InterPro" id="IPR036388">
    <property type="entry name" value="WH-like_DNA-bd_sf"/>
</dbReference>
<keyword evidence="2" id="KW-1185">Reference proteome</keyword>
<gene>
    <name evidence="1" type="ORF">UDIV_5690</name>
</gene>
<evidence type="ECO:0000313" key="1">
    <source>
        <dbReference type="EMBL" id="KEZ22593.1"/>
    </source>
</evidence>
<dbReference type="Proteomes" id="UP000028537">
    <property type="component" value="Unassembled WGS sequence"/>
</dbReference>
<dbReference type="RefSeq" id="WP_051749506.1">
    <property type="nucleotide sequence ID" value="NZ_JFDP01000068.1"/>
</dbReference>
<dbReference type="EMBL" id="JFDP01000068">
    <property type="protein sequence ID" value="KEZ22593.1"/>
    <property type="molecule type" value="Genomic_DNA"/>
</dbReference>
<dbReference type="Gene3D" id="1.10.10.10">
    <property type="entry name" value="Winged helix-like DNA-binding domain superfamily/Winged helix DNA-binding domain"/>
    <property type="match status" value="1"/>
</dbReference>